<feature type="compositionally biased region" description="Basic residues" evidence="1">
    <location>
        <begin position="309"/>
        <end position="320"/>
    </location>
</feature>
<dbReference type="OrthoDB" id="2448227at2759"/>
<organism evidence="2 4">
    <name type="scientific">Rhizophagus clarus</name>
    <dbReference type="NCBI Taxonomy" id="94130"/>
    <lineage>
        <taxon>Eukaryota</taxon>
        <taxon>Fungi</taxon>
        <taxon>Fungi incertae sedis</taxon>
        <taxon>Mucoromycota</taxon>
        <taxon>Glomeromycotina</taxon>
        <taxon>Glomeromycetes</taxon>
        <taxon>Glomerales</taxon>
        <taxon>Glomeraceae</taxon>
        <taxon>Rhizophagus</taxon>
    </lineage>
</organism>
<keyword evidence="4" id="KW-1185">Reference proteome</keyword>
<dbReference type="Proteomes" id="UP000615446">
    <property type="component" value="Unassembled WGS sequence"/>
</dbReference>
<dbReference type="EMBL" id="BLAL01000203">
    <property type="protein sequence ID" value="GES91440.1"/>
    <property type="molecule type" value="Genomic_DNA"/>
</dbReference>
<evidence type="ECO:0000313" key="2">
    <source>
        <dbReference type="EMBL" id="GBC03709.1"/>
    </source>
</evidence>
<sequence length="320" mass="37679">MNVPYRSDFQLSQTEFGNTQFFSQAQSYSISSTHPLINNDELEKNQVNDRLLSLENSDTKEGNTNINSKTSTNTVRFEHHIMYPLLLKLVDHRDSLYYNTNLNELLSRTKELSTELSKINISNINTNTELDKDIRSCISTVTFQIVEICNKEEDFRNDLVEIKNDMIENISSQKELSYSSTRNNESSEVTSTHNHFFKSGKSKNIRQNMDPMAVLWFIKYLIDHKLEKPNKKHRFLLSLWTNVPEHDIDRWFIRTMGNYVKKLNDVEKTREKLKERAINTTRQLRKPNSFKTNSESRQATSQRNSPYKRPTRGRKEKIKQ</sequence>
<gene>
    <name evidence="3" type="ORF">RCL2_001825900</name>
    <name evidence="2" type="ORF">RclHR1_05280005</name>
</gene>
<dbReference type="STRING" id="94130.A0A2Z6SF14"/>
<evidence type="ECO:0000313" key="3">
    <source>
        <dbReference type="EMBL" id="GES91440.1"/>
    </source>
</evidence>
<feature type="compositionally biased region" description="Polar residues" evidence="1">
    <location>
        <begin position="289"/>
        <end position="305"/>
    </location>
</feature>
<protein>
    <recommendedName>
        <fullName evidence="5">HD1-like protein</fullName>
    </recommendedName>
</protein>
<dbReference type="Proteomes" id="UP000247702">
    <property type="component" value="Unassembled WGS sequence"/>
</dbReference>
<reference evidence="2 4" key="1">
    <citation type="submission" date="2017-11" db="EMBL/GenBank/DDBJ databases">
        <title>The genome of Rhizophagus clarus HR1 reveals common genetic basis of auxotrophy among arbuscular mycorrhizal fungi.</title>
        <authorList>
            <person name="Kobayashi Y."/>
        </authorList>
    </citation>
    <scope>NUCLEOTIDE SEQUENCE [LARGE SCALE GENOMIC DNA]</scope>
    <source>
        <strain evidence="2 4">HR1</strain>
    </source>
</reference>
<dbReference type="EMBL" id="BEXD01003902">
    <property type="protein sequence ID" value="GBC03709.1"/>
    <property type="molecule type" value="Genomic_DNA"/>
</dbReference>
<evidence type="ECO:0000313" key="4">
    <source>
        <dbReference type="Proteomes" id="UP000247702"/>
    </source>
</evidence>
<evidence type="ECO:0008006" key="5">
    <source>
        <dbReference type="Google" id="ProtNLM"/>
    </source>
</evidence>
<comment type="caution">
    <text evidence="2">The sequence shown here is derived from an EMBL/GenBank/DDBJ whole genome shotgun (WGS) entry which is preliminary data.</text>
</comment>
<dbReference type="AlphaFoldDB" id="A0A2Z6SF14"/>
<feature type="region of interest" description="Disordered" evidence="1">
    <location>
        <begin position="278"/>
        <end position="320"/>
    </location>
</feature>
<proteinExistence type="predicted"/>
<reference evidence="3" key="2">
    <citation type="submission" date="2019-10" db="EMBL/GenBank/DDBJ databases">
        <title>Conservation and host-specific expression of non-tandemly repeated heterogenous ribosome RNA gene in arbuscular mycorrhizal fungi.</title>
        <authorList>
            <person name="Maeda T."/>
            <person name="Kobayashi Y."/>
            <person name="Nakagawa T."/>
            <person name="Ezawa T."/>
            <person name="Yamaguchi K."/>
            <person name="Bino T."/>
            <person name="Nishimoto Y."/>
            <person name="Shigenobu S."/>
            <person name="Kawaguchi M."/>
        </authorList>
    </citation>
    <scope>NUCLEOTIDE SEQUENCE</scope>
    <source>
        <strain evidence="3">HR1</strain>
    </source>
</reference>
<evidence type="ECO:0000256" key="1">
    <source>
        <dbReference type="SAM" id="MobiDB-lite"/>
    </source>
</evidence>
<accession>A0A2Z6SF14</accession>
<name>A0A2Z6SF14_9GLOM</name>